<dbReference type="PhylomeDB" id="A0A0G4HLF5"/>
<proteinExistence type="predicted"/>
<feature type="chain" id="PRO_5005192113" evidence="1">
    <location>
        <begin position="19"/>
        <end position="192"/>
    </location>
</feature>
<dbReference type="AlphaFoldDB" id="A0A0G4HLF5"/>
<protein>
    <submittedName>
        <fullName evidence="2">Uncharacterized protein</fullName>
    </submittedName>
</protein>
<name>A0A0G4HLF5_9ALVE</name>
<gene>
    <name evidence="2" type="ORF">Cvel_28735</name>
</gene>
<keyword evidence="1" id="KW-0732">Signal</keyword>
<dbReference type="VEuPathDB" id="CryptoDB:Cvel_28735"/>
<feature type="signal peptide" evidence="1">
    <location>
        <begin position="1"/>
        <end position="18"/>
    </location>
</feature>
<accession>A0A0G4HLF5</accession>
<evidence type="ECO:0000256" key="1">
    <source>
        <dbReference type="SAM" id="SignalP"/>
    </source>
</evidence>
<dbReference type="EMBL" id="CDMZ01003056">
    <property type="protein sequence ID" value="CEM44949.1"/>
    <property type="molecule type" value="Genomic_DNA"/>
</dbReference>
<reference evidence="2" key="1">
    <citation type="submission" date="2014-11" db="EMBL/GenBank/DDBJ databases">
        <authorList>
            <person name="Otto D Thomas"/>
            <person name="Naeem Raeece"/>
        </authorList>
    </citation>
    <scope>NUCLEOTIDE SEQUENCE</scope>
</reference>
<sequence>MVSRLLLITSLYLVPLDAEHYGVVRGLPFFFFWFLQGSASFGEGWKKSGACSNASFSFHVEQGHPGSMPLRVLLSLGPANRGPLSAPPALIQALCLLQVASPQKGVLGIDPQGQKPVAGRLRCLFFQELSEVSHLIRAIYIPLFGQYLHIVLKEKPFVGFQVSEQANGVIDIDPHQNSERTLADAGVIGAVV</sequence>
<evidence type="ECO:0000313" key="2">
    <source>
        <dbReference type="EMBL" id="CEM44949.1"/>
    </source>
</evidence>
<organism evidence="2">
    <name type="scientific">Chromera velia CCMP2878</name>
    <dbReference type="NCBI Taxonomy" id="1169474"/>
    <lineage>
        <taxon>Eukaryota</taxon>
        <taxon>Sar</taxon>
        <taxon>Alveolata</taxon>
        <taxon>Colpodellida</taxon>
        <taxon>Chromeraceae</taxon>
        <taxon>Chromera</taxon>
    </lineage>
</organism>